<dbReference type="GO" id="GO:0006260">
    <property type="term" value="P:DNA replication"/>
    <property type="evidence" value="ECO:0007669"/>
    <property type="project" value="UniProtKB-KW"/>
</dbReference>
<accession>A0A2D1A8Q1</accession>
<dbReference type="InterPro" id="IPR043031">
    <property type="entry name" value="Viral_ssDBP_head"/>
</dbReference>
<keyword evidence="2" id="KW-0235">DNA replication</keyword>
<keyword evidence="1" id="KW-1048">Host nucleus</keyword>
<organism evidence="5">
    <name type="scientific">vespertilionid gammaherpesvirus 3</name>
    <dbReference type="NCBI Taxonomy" id="2846598"/>
    <lineage>
        <taxon>Viruses</taxon>
        <taxon>Duplodnaviria</taxon>
        <taxon>Heunggongvirae</taxon>
        <taxon>Peploviricota</taxon>
        <taxon>Herviviricetes</taxon>
        <taxon>Herpesvirales</taxon>
        <taxon>Orthoherpesviridae</taxon>
        <taxon>Gammaherpesvirinae</taxon>
        <taxon>Patagivirus</taxon>
        <taxon>Patagivirus vespertilionidgamma3</taxon>
    </lineage>
</organism>
<proteinExistence type="inferred from homology"/>
<dbReference type="InterPro" id="IPR035989">
    <property type="entry name" value="DBP_sf"/>
</dbReference>
<dbReference type="Proteomes" id="UP000290797">
    <property type="component" value="Segment"/>
</dbReference>
<dbReference type="Pfam" id="PF00747">
    <property type="entry name" value="Viral_DNA_bp"/>
    <property type="match status" value="2"/>
</dbReference>
<keyword evidence="3" id="KW-0238">DNA-binding</keyword>
<reference evidence="5" key="1">
    <citation type="journal article" date="2018" name="Virology">
        <title>Isolation, characterization and prevalence of a novel Gammaherpesvirus in Eptesicus fuscus, the North American big brown bat.</title>
        <authorList>
            <person name="Subudhi S."/>
            <person name="Rapin N."/>
            <person name="Dorville N."/>
            <person name="Hill J.E."/>
            <person name="Town J."/>
            <person name="Willis C.K."/>
            <person name="Bollinger T.K."/>
            <person name="Misra V."/>
        </authorList>
    </citation>
    <scope>NUCLEOTIDE SEQUENCE</scope>
</reference>
<dbReference type="EMBL" id="MF385016">
    <property type="protein sequence ID" value="ATA58238.1"/>
    <property type="molecule type" value="Genomic_DNA"/>
</dbReference>
<name>A0A2D1A8Q1_9GAMA</name>
<dbReference type="HAMAP" id="MF_04007">
    <property type="entry name" value="HSV_DNBI"/>
    <property type="match status" value="1"/>
</dbReference>
<dbReference type="GO" id="GO:0003697">
    <property type="term" value="F:single-stranded DNA binding"/>
    <property type="evidence" value="ECO:0007669"/>
    <property type="project" value="InterPro"/>
</dbReference>
<evidence type="ECO:0000313" key="6">
    <source>
        <dbReference type="Proteomes" id="UP000290797"/>
    </source>
</evidence>
<dbReference type="InterPro" id="IPR000635">
    <property type="entry name" value="Viral_ssDNA-bd"/>
</dbReference>
<evidence type="ECO:0000256" key="1">
    <source>
        <dbReference type="ARBA" id="ARBA00022562"/>
    </source>
</evidence>
<evidence type="ECO:0000313" key="5">
    <source>
        <dbReference type="EMBL" id="ATA58238.1"/>
    </source>
</evidence>
<keyword evidence="6" id="KW-1185">Reference proteome</keyword>
<feature type="region of interest" description="Disordered" evidence="4">
    <location>
        <begin position="1199"/>
        <end position="1219"/>
    </location>
</feature>
<evidence type="ECO:0000256" key="2">
    <source>
        <dbReference type="ARBA" id="ARBA00022705"/>
    </source>
</evidence>
<evidence type="ECO:0000256" key="4">
    <source>
        <dbReference type="SAM" id="MobiDB-lite"/>
    </source>
</evidence>
<protein>
    <submittedName>
        <fullName evidence="5">Viral DNA binding protein</fullName>
    </submittedName>
</protein>
<evidence type="ECO:0000256" key="3">
    <source>
        <dbReference type="ARBA" id="ARBA00023125"/>
    </source>
</evidence>
<dbReference type="GO" id="GO:0042025">
    <property type="term" value="C:host cell nucleus"/>
    <property type="evidence" value="ECO:0007669"/>
    <property type="project" value="InterPro"/>
</dbReference>
<dbReference type="Gene3D" id="1.20.190.40">
    <property type="entry name" value="Viral ssDNA binding protein, head domain"/>
    <property type="match status" value="2"/>
</dbReference>
<dbReference type="SUPFAM" id="SSF118208">
    <property type="entry name" value="Viral ssDNA binding protein"/>
    <property type="match status" value="2"/>
</dbReference>
<sequence>MASHKQQQNAKENNCGSSAPVGPCGYIYVYPRSEFPAKEATLLSDGHAGASVFSLPLLYNLTVESGFPTTVKAVHRKLDLATLSVKVSSYHAQAMVFHNPGAITSLFSGHGLRQFCDGARTLFGYGAFAPPGGYDPETTETDPREFLPPGSGPDALNEHLMAVVVTEVFKERLFAGELVPVPSLSSTVQVGPMKRVFRFPLYDSSLFGPSCKLTKFYRLELSRYMFESLYTPMAQALRMRDVGGLIRAAESQAMGEQYKMAKISELKDYPVALAKQGDAASMMAVEAAATELAVSYALAFLEAPQEPSPMLDYDSWPLFTGCSTEDDRLAALTRWNAQLAIHVHAQLFSTNSMLYLTQLGRQSQTPAFKSASDAQGFNSFFLQHGLGYLSEATQLETGEQAFHGVPSGGPLDGGAYVAEHLAYAAGFSPHLLARMCYYLQFCQHQRSSANSSFNVAHYVQTASTPGLCDICAGATPGSCVRTLVYRLQDRFPPVLAQPRRDPYVITGATSLYNDLEPLGNFASFRERDDDTAQNPEASAYTYWQLNQTLTERLEALGVREAPPAGPYSNHTVIDSDARAASGATCGAGMGSNATEAQAKKVDVANWQVQMLVAPTVPPAPETQVSSVAAFIKLFKDIDAAVDAEVLKFIASLTKNNVNYRETVKGVHHVIMYNCNVFWQAPCSVLLRLFYRTVMTVVQDLSLPVCMQYERENPAAGQLPSEWLRLHFQTLYTNFKNSCFDRGAITGGELKVTHDEMFCDFFDLDAAQKGSVCPTKMQVRLSRALVATPRVFKVKNRIVFSNSGAAESIQQGFLRTTPGATGTGGAEGRGNVVTGPYMPFLNAFHRQMFPETRVSALYMWTTFSQRRQLPALPGVSRQELVDLANFVEAGTRAYEEANMLDAQAETLMGYAKQRLNNAILRACGQTQFYATTISCLCPRIQTMPAVEYPHALGARAAATPEAYHRALTERVVCTVHTTQRENIARMGRMRPLVTVPVVVNKYTGINGNNQIFHCGNLGYFMGRGVDKNLLTDSGFTRRQAGGGSHMRRRHVFMTPMVDNLLKHSPGSASVPFEIENVRRAVQQVLSDHAEALDPALHVVLELVKHMGEGCRLLSVDDMEFMLGRQYCILAEQVTDALFRLKVANGPWTPEGAEAAYYAWSTQARPDENMEFISFDEPGATGGNAAGGCVAQEFLMAQPPTATPQATRKRKMGSILSDADL</sequence>